<sequence length="99" mass="11577">MESKQESNSQSIADSLQTNRSEQHTAGSWNEKSKFSTVHVEQFIIPQKSDCKNTVTMFIEEVKARYINQCRKQVLCTADQKLYDIFQELKDDKPREECK</sequence>
<evidence type="ECO:0000313" key="2">
    <source>
        <dbReference type="EMBL" id="KAJ7357844.1"/>
    </source>
</evidence>
<name>A0A9X0CJU7_9CNID</name>
<dbReference type="AlphaFoldDB" id="A0A9X0CJU7"/>
<proteinExistence type="predicted"/>
<feature type="region of interest" description="Disordered" evidence="1">
    <location>
        <begin position="1"/>
        <end position="31"/>
    </location>
</feature>
<evidence type="ECO:0000256" key="1">
    <source>
        <dbReference type="SAM" id="MobiDB-lite"/>
    </source>
</evidence>
<protein>
    <submittedName>
        <fullName evidence="2">Uncharacterized protein</fullName>
    </submittedName>
</protein>
<evidence type="ECO:0000313" key="3">
    <source>
        <dbReference type="Proteomes" id="UP001163046"/>
    </source>
</evidence>
<comment type="caution">
    <text evidence="2">The sequence shown here is derived from an EMBL/GenBank/DDBJ whole genome shotgun (WGS) entry which is preliminary data.</text>
</comment>
<keyword evidence="3" id="KW-1185">Reference proteome</keyword>
<gene>
    <name evidence="2" type="ORF">OS493_022662</name>
</gene>
<reference evidence="2" key="1">
    <citation type="submission" date="2023-01" db="EMBL/GenBank/DDBJ databases">
        <title>Genome assembly of the deep-sea coral Lophelia pertusa.</title>
        <authorList>
            <person name="Herrera S."/>
            <person name="Cordes E."/>
        </authorList>
    </citation>
    <scope>NUCLEOTIDE SEQUENCE</scope>
    <source>
        <strain evidence="2">USNM1676648</strain>
        <tissue evidence="2">Polyp</tissue>
    </source>
</reference>
<organism evidence="2 3">
    <name type="scientific">Desmophyllum pertusum</name>
    <dbReference type="NCBI Taxonomy" id="174260"/>
    <lineage>
        <taxon>Eukaryota</taxon>
        <taxon>Metazoa</taxon>
        <taxon>Cnidaria</taxon>
        <taxon>Anthozoa</taxon>
        <taxon>Hexacorallia</taxon>
        <taxon>Scleractinia</taxon>
        <taxon>Caryophylliina</taxon>
        <taxon>Caryophylliidae</taxon>
        <taxon>Desmophyllum</taxon>
    </lineage>
</organism>
<dbReference type="Proteomes" id="UP001163046">
    <property type="component" value="Unassembled WGS sequence"/>
</dbReference>
<dbReference type="EMBL" id="MU827317">
    <property type="protein sequence ID" value="KAJ7357844.1"/>
    <property type="molecule type" value="Genomic_DNA"/>
</dbReference>
<accession>A0A9X0CJU7</accession>
<feature type="compositionally biased region" description="Polar residues" evidence="1">
    <location>
        <begin position="1"/>
        <end position="30"/>
    </location>
</feature>